<keyword evidence="5" id="KW-1185">Reference proteome</keyword>
<comment type="caution">
    <text evidence="4">The sequence shown here is derived from an EMBL/GenBank/DDBJ whole genome shotgun (WGS) entry which is preliminary data.</text>
</comment>
<name>A0ABW9QSF8_9ACTN</name>
<reference evidence="4 5" key="1">
    <citation type="submission" date="2019-11" db="EMBL/GenBank/DDBJ databases">
        <title>Acidiferrimicrobium australis gen. nov., sp. nov., an acidophilic and obligately heterotrophic, member of the Actinobacteria that catalyses dissimilatory oxido- reduction of iron isolated from metal-rich acidic water in Chile.</title>
        <authorList>
            <person name="Gonzalez D."/>
            <person name="Huber K."/>
            <person name="Hedrich S."/>
            <person name="Rojas-Villalobos C."/>
            <person name="Quatrini R."/>
            <person name="Dinamarca M.A."/>
            <person name="Schwarz A."/>
            <person name="Canales C."/>
            <person name="Nancucheo I."/>
        </authorList>
    </citation>
    <scope>NUCLEOTIDE SEQUENCE [LARGE SCALE GENOMIC DNA]</scope>
    <source>
        <strain evidence="4 5">USS-CCA1</strain>
    </source>
</reference>
<proteinExistence type="inferred from homology"/>
<evidence type="ECO:0000259" key="3">
    <source>
        <dbReference type="PROSITE" id="PS51462"/>
    </source>
</evidence>
<dbReference type="Proteomes" id="UP000437736">
    <property type="component" value="Unassembled WGS sequence"/>
</dbReference>
<evidence type="ECO:0000256" key="1">
    <source>
        <dbReference type="ARBA" id="ARBA00005582"/>
    </source>
</evidence>
<dbReference type="PROSITE" id="PS51462">
    <property type="entry name" value="NUDIX"/>
    <property type="match status" value="1"/>
</dbReference>
<dbReference type="CDD" id="cd04673">
    <property type="entry name" value="NUDIX_ADPRase"/>
    <property type="match status" value="1"/>
</dbReference>
<sequence length="129" mass="13834">MCVGAVAVDRDRLLLVRRGHGPGAGWWSVPGGRVEHGETLAEATVRELREETGLEGVCGELLGWVERIEDPHHFVILDFVVTVLDPSGPVAGDDAAEVAWVPLADVADLRLVDGLAEFLHDHGILATLT</sequence>
<dbReference type="PANTHER" id="PTHR43736:SF1">
    <property type="entry name" value="DIHYDRONEOPTERIN TRIPHOSPHATE DIPHOSPHATASE"/>
    <property type="match status" value="1"/>
</dbReference>
<dbReference type="EMBL" id="WJHE01000353">
    <property type="protein sequence ID" value="MST32659.1"/>
    <property type="molecule type" value="Genomic_DNA"/>
</dbReference>
<dbReference type="Gene3D" id="3.90.79.10">
    <property type="entry name" value="Nucleoside Triphosphate Pyrophosphohydrolase"/>
    <property type="match status" value="1"/>
</dbReference>
<organism evidence="4 5">
    <name type="scientific">Acidiferrimicrobium australe</name>
    <dbReference type="NCBI Taxonomy" id="2664430"/>
    <lineage>
        <taxon>Bacteria</taxon>
        <taxon>Bacillati</taxon>
        <taxon>Actinomycetota</taxon>
        <taxon>Acidimicrobiia</taxon>
        <taxon>Acidimicrobiales</taxon>
        <taxon>Acidimicrobiaceae</taxon>
        <taxon>Acidiferrimicrobium</taxon>
    </lineage>
</organism>
<dbReference type="InterPro" id="IPR015797">
    <property type="entry name" value="NUDIX_hydrolase-like_dom_sf"/>
</dbReference>
<dbReference type="PRINTS" id="PR00502">
    <property type="entry name" value="NUDIXFAMILY"/>
</dbReference>
<dbReference type="Pfam" id="PF00293">
    <property type="entry name" value="NUDIX"/>
    <property type="match status" value="1"/>
</dbReference>
<dbReference type="InterPro" id="IPR020476">
    <property type="entry name" value="Nudix_hydrolase"/>
</dbReference>
<dbReference type="InterPro" id="IPR000086">
    <property type="entry name" value="NUDIX_hydrolase_dom"/>
</dbReference>
<comment type="similarity">
    <text evidence="1">Belongs to the Nudix hydrolase family.</text>
</comment>
<evidence type="ECO:0000313" key="4">
    <source>
        <dbReference type="EMBL" id="MST32659.1"/>
    </source>
</evidence>
<accession>A0ABW9QSF8</accession>
<gene>
    <name evidence="4" type="ORF">GHK86_07985</name>
</gene>
<evidence type="ECO:0000256" key="2">
    <source>
        <dbReference type="ARBA" id="ARBA00022801"/>
    </source>
</evidence>
<keyword evidence="2" id="KW-0378">Hydrolase</keyword>
<dbReference type="PANTHER" id="PTHR43736">
    <property type="entry name" value="ADP-RIBOSE PYROPHOSPHATASE"/>
    <property type="match status" value="1"/>
</dbReference>
<evidence type="ECO:0000313" key="5">
    <source>
        <dbReference type="Proteomes" id="UP000437736"/>
    </source>
</evidence>
<dbReference type="SUPFAM" id="SSF55811">
    <property type="entry name" value="Nudix"/>
    <property type="match status" value="1"/>
</dbReference>
<protein>
    <submittedName>
        <fullName evidence="4">NUDIX domain-containing protein</fullName>
    </submittedName>
</protein>
<feature type="domain" description="Nudix hydrolase" evidence="3">
    <location>
        <begin position="1"/>
        <end position="129"/>
    </location>
</feature>